<dbReference type="Proteomes" id="UP000288805">
    <property type="component" value="Unassembled WGS sequence"/>
</dbReference>
<proteinExistence type="predicted"/>
<name>A0A438HVJ2_VITVI</name>
<protein>
    <submittedName>
        <fullName evidence="1">Uncharacterized protein</fullName>
    </submittedName>
</protein>
<sequence>MSQHILESCDTSIKLHSIDVKVNMILIGGLKHQEYIERWSHCRDHDFDFDCNGRREGRRGRCRGHVMEQHQHSQTSIAPISDEQIPIENRPSTSYLIDDIEDTNVVFYVPNATDIPIVSDVSIALDVLVAYDVLIASDVLVAINVSIASDVPVASEVQLAYDVPFDVHITFDVHASINATYQRCPRRKRRALPCGT</sequence>
<dbReference type="AlphaFoldDB" id="A0A438HVJ2"/>
<evidence type="ECO:0000313" key="1">
    <source>
        <dbReference type="EMBL" id="RVW88469.1"/>
    </source>
</evidence>
<evidence type="ECO:0000313" key="2">
    <source>
        <dbReference type="Proteomes" id="UP000288805"/>
    </source>
</evidence>
<gene>
    <name evidence="1" type="ORF">CK203_043898</name>
</gene>
<dbReference type="EMBL" id="QGNW01000173">
    <property type="protein sequence ID" value="RVW88469.1"/>
    <property type="molecule type" value="Genomic_DNA"/>
</dbReference>
<comment type="caution">
    <text evidence="1">The sequence shown here is derived from an EMBL/GenBank/DDBJ whole genome shotgun (WGS) entry which is preliminary data.</text>
</comment>
<reference evidence="1 2" key="1">
    <citation type="journal article" date="2018" name="PLoS Genet.">
        <title>Population sequencing reveals clonal diversity and ancestral inbreeding in the grapevine cultivar Chardonnay.</title>
        <authorList>
            <person name="Roach M.J."/>
            <person name="Johnson D.L."/>
            <person name="Bohlmann J."/>
            <person name="van Vuuren H.J."/>
            <person name="Jones S.J."/>
            <person name="Pretorius I.S."/>
            <person name="Schmidt S.A."/>
            <person name="Borneman A.R."/>
        </authorList>
    </citation>
    <scope>NUCLEOTIDE SEQUENCE [LARGE SCALE GENOMIC DNA]</scope>
    <source>
        <strain evidence="2">cv. Chardonnay</strain>
        <tissue evidence="1">Leaf</tissue>
    </source>
</reference>
<organism evidence="1 2">
    <name type="scientific">Vitis vinifera</name>
    <name type="common">Grape</name>
    <dbReference type="NCBI Taxonomy" id="29760"/>
    <lineage>
        <taxon>Eukaryota</taxon>
        <taxon>Viridiplantae</taxon>
        <taxon>Streptophyta</taxon>
        <taxon>Embryophyta</taxon>
        <taxon>Tracheophyta</taxon>
        <taxon>Spermatophyta</taxon>
        <taxon>Magnoliopsida</taxon>
        <taxon>eudicotyledons</taxon>
        <taxon>Gunneridae</taxon>
        <taxon>Pentapetalae</taxon>
        <taxon>rosids</taxon>
        <taxon>Vitales</taxon>
        <taxon>Vitaceae</taxon>
        <taxon>Viteae</taxon>
        <taxon>Vitis</taxon>
    </lineage>
</organism>
<accession>A0A438HVJ2</accession>